<dbReference type="Gene3D" id="1.10.10.10">
    <property type="entry name" value="Winged helix-like DNA-binding domain superfamily/Winged helix DNA-binding domain"/>
    <property type="match status" value="1"/>
</dbReference>
<evidence type="ECO:0000259" key="1">
    <source>
        <dbReference type="Pfam" id="PF03551"/>
    </source>
</evidence>
<organism evidence="2 3">
    <name type="scientific">Candidatus Lokiarchaeum ossiferum</name>
    <dbReference type="NCBI Taxonomy" id="2951803"/>
    <lineage>
        <taxon>Archaea</taxon>
        <taxon>Promethearchaeati</taxon>
        <taxon>Promethearchaeota</taxon>
        <taxon>Promethearchaeia</taxon>
        <taxon>Promethearchaeales</taxon>
        <taxon>Promethearchaeaceae</taxon>
        <taxon>Candidatus Lokiarchaeum</taxon>
    </lineage>
</organism>
<gene>
    <name evidence="2" type="ORF">NEF87_000760</name>
</gene>
<keyword evidence="3" id="KW-1185">Reference proteome</keyword>
<evidence type="ECO:0000313" key="2">
    <source>
        <dbReference type="EMBL" id="UYP44475.1"/>
    </source>
</evidence>
<dbReference type="SUPFAM" id="SSF46785">
    <property type="entry name" value="Winged helix' DNA-binding domain"/>
    <property type="match status" value="1"/>
</dbReference>
<protein>
    <recommendedName>
        <fullName evidence="1">Transcription regulator PadR N-terminal domain-containing protein</fullName>
    </recommendedName>
</protein>
<dbReference type="Pfam" id="PF03551">
    <property type="entry name" value="PadR"/>
    <property type="match status" value="1"/>
</dbReference>
<proteinExistence type="predicted"/>
<accession>A0ABY6HLT2</accession>
<reference evidence="2" key="1">
    <citation type="submission" date="2022-09" db="EMBL/GenBank/DDBJ databases">
        <title>Actin cytoskeleton and complex cell architecture in an #Asgard archaeon.</title>
        <authorList>
            <person name="Ponce Toledo R.I."/>
            <person name="Schleper C."/>
            <person name="Rodrigues Oliveira T."/>
            <person name="Wollweber F."/>
            <person name="Xu J."/>
            <person name="Rittmann S."/>
            <person name="Klingl A."/>
            <person name="Pilhofer M."/>
        </authorList>
    </citation>
    <scope>NUCLEOTIDE SEQUENCE</scope>
    <source>
        <strain evidence="2">B-35</strain>
    </source>
</reference>
<dbReference type="EMBL" id="CP104013">
    <property type="protein sequence ID" value="UYP44475.1"/>
    <property type="molecule type" value="Genomic_DNA"/>
</dbReference>
<name>A0ABY6HLT2_9ARCH</name>
<dbReference type="Proteomes" id="UP001208689">
    <property type="component" value="Chromosome"/>
</dbReference>
<dbReference type="InterPro" id="IPR036390">
    <property type="entry name" value="WH_DNA-bd_sf"/>
</dbReference>
<feature type="domain" description="Transcription regulator PadR N-terminal" evidence="1">
    <location>
        <begin position="48"/>
        <end position="112"/>
    </location>
</feature>
<dbReference type="InterPro" id="IPR036388">
    <property type="entry name" value="WH-like_DNA-bd_sf"/>
</dbReference>
<evidence type="ECO:0000313" key="3">
    <source>
        <dbReference type="Proteomes" id="UP001208689"/>
    </source>
</evidence>
<sequence>MFWLGKSISTSPSKDKKKDSINLSPLEVLILAQLRSRELRNKGDPVGQYGYEMIQQLNTLFAGSWEAKSGTIYPILSKLEGKKNMIKGSRKKSPLGPVKKVYILEDLGRKSIDFIVRDNFKGDIDFIMQYINLLAPFVINVPDELLSEELFDKMMSIPSKSAQIALEKAITEVDVDLRNHKIRSLHTSLKNVLKEIEKEL</sequence>
<dbReference type="InterPro" id="IPR005149">
    <property type="entry name" value="Tscrpt_reg_PadR_N"/>
</dbReference>